<dbReference type="PROSITE" id="PS50405">
    <property type="entry name" value="GST_CTER"/>
    <property type="match status" value="1"/>
</dbReference>
<dbReference type="PANTHER" id="PTHR43968">
    <property type="match status" value="1"/>
</dbReference>
<dbReference type="Pfam" id="PF13410">
    <property type="entry name" value="GST_C_2"/>
    <property type="match status" value="1"/>
</dbReference>
<reference evidence="3" key="1">
    <citation type="journal article" date="2014" name="Int. J. Syst. Evol. Microbiol.">
        <title>Complete genome sequence of Corynebacterium casei LMG S-19264T (=DSM 44701T), isolated from a smear-ripened cheese.</title>
        <authorList>
            <consortium name="US DOE Joint Genome Institute (JGI-PGF)"/>
            <person name="Walter F."/>
            <person name="Albersmeier A."/>
            <person name="Kalinowski J."/>
            <person name="Ruckert C."/>
        </authorList>
    </citation>
    <scope>NUCLEOTIDE SEQUENCE</scope>
    <source>
        <strain evidence="3">CGMCC 1.12919</strain>
    </source>
</reference>
<dbReference type="SFLD" id="SFLDS00019">
    <property type="entry name" value="Glutathione_Transferase_(cytos"/>
    <property type="match status" value="1"/>
</dbReference>
<dbReference type="PANTHER" id="PTHR43968:SF6">
    <property type="entry name" value="GLUTATHIONE S-TRANSFERASE OMEGA"/>
    <property type="match status" value="1"/>
</dbReference>
<dbReference type="Pfam" id="PF13417">
    <property type="entry name" value="GST_N_3"/>
    <property type="match status" value="1"/>
</dbReference>
<dbReference type="EMBL" id="BMGG01000011">
    <property type="protein sequence ID" value="GGC89905.1"/>
    <property type="molecule type" value="Genomic_DNA"/>
</dbReference>
<name>A0A916XPY2_9HYPH</name>
<organism evidence="3 4">
    <name type="scientific">Chelatococcus reniformis</name>
    <dbReference type="NCBI Taxonomy" id="1494448"/>
    <lineage>
        <taxon>Bacteria</taxon>
        <taxon>Pseudomonadati</taxon>
        <taxon>Pseudomonadota</taxon>
        <taxon>Alphaproteobacteria</taxon>
        <taxon>Hyphomicrobiales</taxon>
        <taxon>Chelatococcaceae</taxon>
        <taxon>Chelatococcus</taxon>
    </lineage>
</organism>
<evidence type="ECO:0000259" key="1">
    <source>
        <dbReference type="PROSITE" id="PS50404"/>
    </source>
</evidence>
<dbReference type="AlphaFoldDB" id="A0A916XPY2"/>
<dbReference type="InterPro" id="IPR010987">
    <property type="entry name" value="Glutathione-S-Trfase_C-like"/>
</dbReference>
<evidence type="ECO:0000313" key="3">
    <source>
        <dbReference type="EMBL" id="GGC89905.1"/>
    </source>
</evidence>
<dbReference type="GO" id="GO:0005737">
    <property type="term" value="C:cytoplasm"/>
    <property type="evidence" value="ECO:0007669"/>
    <property type="project" value="TreeGrafter"/>
</dbReference>
<dbReference type="PROSITE" id="PS50404">
    <property type="entry name" value="GST_NTER"/>
    <property type="match status" value="1"/>
</dbReference>
<dbReference type="SUPFAM" id="SSF47616">
    <property type="entry name" value="GST C-terminal domain-like"/>
    <property type="match status" value="1"/>
</dbReference>
<sequence length="221" mass="25400">MLYFDSRGAPNARVPRMFAAEKGVELPTQIIDVLAAENHRAPYNVEVNRTGRVPALRLDCGFILCEVLPICEYLDEVAAGPSLIGSTSRERAETRMWTRMIDLLYVERMTDAIKFRPSKIRDMHATYNFKTMLPAEDWSFCRDIALEKLSWIDQELKGRDFVCGDRFTLADIHLFVFVDFFSRVDLGHSSELTWIEDHLHRVGDRPSALASQPTYWVARAI</sequence>
<dbReference type="InterPro" id="IPR040079">
    <property type="entry name" value="Glutathione_S-Trfase"/>
</dbReference>
<protein>
    <submittedName>
        <fullName evidence="3">Glutathione S-transferase</fullName>
    </submittedName>
</protein>
<dbReference type="InterPro" id="IPR036282">
    <property type="entry name" value="Glutathione-S-Trfase_C_sf"/>
</dbReference>
<comment type="caution">
    <text evidence="3">The sequence shown here is derived from an EMBL/GenBank/DDBJ whole genome shotgun (WGS) entry which is preliminary data.</text>
</comment>
<evidence type="ECO:0000313" key="4">
    <source>
        <dbReference type="Proteomes" id="UP000637002"/>
    </source>
</evidence>
<dbReference type="SUPFAM" id="SSF52833">
    <property type="entry name" value="Thioredoxin-like"/>
    <property type="match status" value="1"/>
</dbReference>
<keyword evidence="4" id="KW-1185">Reference proteome</keyword>
<feature type="domain" description="GST C-terminal" evidence="2">
    <location>
        <begin position="87"/>
        <end position="221"/>
    </location>
</feature>
<proteinExistence type="predicted"/>
<dbReference type="InterPro" id="IPR004045">
    <property type="entry name" value="Glutathione_S-Trfase_N"/>
</dbReference>
<dbReference type="Gene3D" id="3.40.30.10">
    <property type="entry name" value="Glutaredoxin"/>
    <property type="match status" value="1"/>
</dbReference>
<dbReference type="Proteomes" id="UP000637002">
    <property type="component" value="Unassembled WGS sequence"/>
</dbReference>
<dbReference type="RefSeq" id="WP_188612345.1">
    <property type="nucleotide sequence ID" value="NZ_BMGG01000011.1"/>
</dbReference>
<feature type="domain" description="GST N-terminal" evidence="1">
    <location>
        <begin position="1"/>
        <end position="82"/>
    </location>
</feature>
<gene>
    <name evidence="3" type="ORF">GCM10010994_54700</name>
</gene>
<dbReference type="InterPro" id="IPR050983">
    <property type="entry name" value="GST_Omega/HSP26"/>
</dbReference>
<dbReference type="InterPro" id="IPR036249">
    <property type="entry name" value="Thioredoxin-like_sf"/>
</dbReference>
<reference evidence="3" key="2">
    <citation type="submission" date="2020-09" db="EMBL/GenBank/DDBJ databases">
        <authorList>
            <person name="Sun Q."/>
            <person name="Zhou Y."/>
        </authorList>
    </citation>
    <scope>NUCLEOTIDE SEQUENCE</scope>
    <source>
        <strain evidence="3">CGMCC 1.12919</strain>
    </source>
</reference>
<accession>A0A916XPY2</accession>
<dbReference type="SFLD" id="SFLDG00358">
    <property type="entry name" value="Main_(cytGST)"/>
    <property type="match status" value="1"/>
</dbReference>
<dbReference type="Gene3D" id="1.20.1050.10">
    <property type="match status" value="1"/>
</dbReference>
<evidence type="ECO:0000259" key="2">
    <source>
        <dbReference type="PROSITE" id="PS50405"/>
    </source>
</evidence>